<dbReference type="GeneID" id="96157444"/>
<dbReference type="SUPFAM" id="SSF46785">
    <property type="entry name" value="Winged helix' DNA-binding domain"/>
    <property type="match status" value="1"/>
</dbReference>
<accession>A0A4P9TK11</accession>
<dbReference type="Proteomes" id="UP000307562">
    <property type="component" value="Chromosome"/>
</dbReference>
<dbReference type="Gene3D" id="1.10.10.10">
    <property type="entry name" value="Winged helix-like DNA-binding domain superfamily/Winged helix DNA-binding domain"/>
    <property type="match status" value="1"/>
</dbReference>
<gene>
    <name evidence="1" type="ORF">FGF80_15535</name>
</gene>
<evidence type="ECO:0000313" key="1">
    <source>
        <dbReference type="EMBL" id="QCW04555.1"/>
    </source>
</evidence>
<dbReference type="InterPro" id="IPR036388">
    <property type="entry name" value="WH-like_DNA-bd_sf"/>
</dbReference>
<protein>
    <submittedName>
        <fullName evidence="1">Winged helix-turn-helix transcriptional regulator</fullName>
    </submittedName>
</protein>
<dbReference type="RefSeq" id="WP_138655003.1">
    <property type="nucleotide sequence ID" value="NZ_CP040637.1"/>
</dbReference>
<dbReference type="CDD" id="cd00090">
    <property type="entry name" value="HTH_ARSR"/>
    <property type="match status" value="1"/>
</dbReference>
<keyword evidence="2" id="KW-1185">Reference proteome</keyword>
<name>A0A4P9TK11_9EURY</name>
<reference evidence="2" key="1">
    <citation type="submission" date="2019-05" db="EMBL/GenBank/DDBJ databases">
        <title>Complete Genome Sequence and Methylation Pattern of the Halophilic Archaeon Natrinema pallidum BOL6-1.</title>
        <authorList>
            <person name="DasSarma P."/>
            <person name="DasSarma B.P."/>
            <person name="DasSarma S.L."/>
            <person name="Martinez F.L."/>
            <person name="Guzman D."/>
            <person name="Roberts R.J."/>
            <person name="DasSarma S."/>
        </authorList>
    </citation>
    <scope>NUCLEOTIDE SEQUENCE [LARGE SCALE GENOMIC DNA]</scope>
    <source>
        <strain evidence="2">BOL6-1</strain>
    </source>
</reference>
<evidence type="ECO:0000313" key="2">
    <source>
        <dbReference type="Proteomes" id="UP000307562"/>
    </source>
</evidence>
<proteinExistence type="predicted"/>
<sequence length="88" mass="10009">MRYRGEWMQLPTDDYILEALNSGLGLTPAVIAWNIDKGRTTVQKRLNPLASAGLIERVDEKGYYRITDDGRTYFEGDLDADDLKPDTE</sequence>
<dbReference type="InterPro" id="IPR036390">
    <property type="entry name" value="WH_DNA-bd_sf"/>
</dbReference>
<dbReference type="KEGG" id="npl:FGF80_15535"/>
<dbReference type="InterPro" id="IPR011991">
    <property type="entry name" value="ArsR-like_HTH"/>
</dbReference>
<dbReference type="EMBL" id="CP040637">
    <property type="protein sequence ID" value="QCW04555.1"/>
    <property type="molecule type" value="Genomic_DNA"/>
</dbReference>
<organism evidence="1 2">
    <name type="scientific">Natrinema pallidum</name>
    <dbReference type="NCBI Taxonomy" id="69527"/>
    <lineage>
        <taxon>Archaea</taxon>
        <taxon>Methanobacteriati</taxon>
        <taxon>Methanobacteriota</taxon>
        <taxon>Stenosarchaea group</taxon>
        <taxon>Halobacteria</taxon>
        <taxon>Halobacteriales</taxon>
        <taxon>Natrialbaceae</taxon>
        <taxon>Natrinema</taxon>
    </lineage>
</organism>
<dbReference type="AlphaFoldDB" id="A0A4P9TK11"/>